<dbReference type="PROSITE" id="PS50932">
    <property type="entry name" value="HTH_LACI_2"/>
    <property type="match status" value="1"/>
</dbReference>
<dbReference type="PROSITE" id="PS00356">
    <property type="entry name" value="HTH_LACI_1"/>
    <property type="match status" value="1"/>
</dbReference>
<dbReference type="InterPro" id="IPR000843">
    <property type="entry name" value="HTH_LacI"/>
</dbReference>
<dbReference type="CDD" id="cd01392">
    <property type="entry name" value="HTH_LacI"/>
    <property type="match status" value="1"/>
</dbReference>
<organism evidence="5 6">
    <name type="scientific">Paenibacillus profundus</name>
    <dbReference type="NCBI Taxonomy" id="1173085"/>
    <lineage>
        <taxon>Bacteria</taxon>
        <taxon>Bacillati</taxon>
        <taxon>Bacillota</taxon>
        <taxon>Bacilli</taxon>
        <taxon>Bacillales</taxon>
        <taxon>Paenibacillaceae</taxon>
        <taxon>Paenibacillus</taxon>
    </lineage>
</organism>
<evidence type="ECO:0000259" key="4">
    <source>
        <dbReference type="PROSITE" id="PS50932"/>
    </source>
</evidence>
<comment type="caution">
    <text evidence="5">The sequence shown here is derived from an EMBL/GenBank/DDBJ whole genome shotgun (WGS) entry which is preliminary data.</text>
</comment>
<evidence type="ECO:0000256" key="3">
    <source>
        <dbReference type="ARBA" id="ARBA00023163"/>
    </source>
</evidence>
<dbReference type="SUPFAM" id="SSF47413">
    <property type="entry name" value="lambda repressor-like DNA-binding domains"/>
    <property type="match status" value="1"/>
</dbReference>
<dbReference type="InterPro" id="IPR046335">
    <property type="entry name" value="LacI/GalR-like_sensor"/>
</dbReference>
<dbReference type="PANTHER" id="PTHR30146">
    <property type="entry name" value="LACI-RELATED TRANSCRIPTIONAL REPRESSOR"/>
    <property type="match status" value="1"/>
</dbReference>
<dbReference type="Pfam" id="PF13377">
    <property type="entry name" value="Peripla_BP_3"/>
    <property type="match status" value="1"/>
</dbReference>
<keyword evidence="1" id="KW-0805">Transcription regulation</keyword>
<keyword evidence="2" id="KW-0238">DNA-binding</keyword>
<dbReference type="Gene3D" id="3.40.50.2300">
    <property type="match status" value="2"/>
</dbReference>
<sequence length="332" mass="37006">MISGLKEIAKLADVSVSTVSNVLNGRKNVGQATRERVLKICSEKGYYPNSSNKASKSNTIMFIFSDFDRDYYLQIIKGINHCLSENGYDLVICTNKSSANLIRSNIASGIISLDRNMTDDDLISFATPQFPIVLMDRMIEEEYANTKSVIVDNYPVMCEMVQALVDNGYKQFGFIGGVEFTLDHKERFAGFVDTLAKNDITFDRRNYFHGDYSENSGYQAAKIMILSNVMPEVLVCANDNMAIGAIKAFEENKIRVPEDISVTGFDNSDAAVMAGLTTISIPRYESGYLAAKELLAMIKGATSREPVKLSATIQWRKSVKQVKKYGFLLKNK</sequence>
<dbReference type="Proteomes" id="UP001199916">
    <property type="component" value="Unassembled WGS sequence"/>
</dbReference>
<dbReference type="InterPro" id="IPR028082">
    <property type="entry name" value="Peripla_BP_I"/>
</dbReference>
<dbReference type="Gene3D" id="1.10.260.40">
    <property type="entry name" value="lambda repressor-like DNA-binding domains"/>
    <property type="match status" value="1"/>
</dbReference>
<dbReference type="CDD" id="cd06267">
    <property type="entry name" value="PBP1_LacI_sugar_binding-like"/>
    <property type="match status" value="1"/>
</dbReference>
<dbReference type="Pfam" id="PF00356">
    <property type="entry name" value="LacI"/>
    <property type="match status" value="1"/>
</dbReference>
<evidence type="ECO:0000313" key="6">
    <source>
        <dbReference type="Proteomes" id="UP001199916"/>
    </source>
</evidence>
<accession>A0ABS8YAX6</accession>
<keyword evidence="3" id="KW-0804">Transcription</keyword>
<feature type="domain" description="HTH lacI-type" evidence="4">
    <location>
        <begin position="3"/>
        <end position="57"/>
    </location>
</feature>
<evidence type="ECO:0000313" key="5">
    <source>
        <dbReference type="EMBL" id="MCE5169106.1"/>
    </source>
</evidence>
<proteinExistence type="predicted"/>
<gene>
    <name evidence="5" type="ORF">LQV63_07260</name>
</gene>
<dbReference type="SUPFAM" id="SSF53822">
    <property type="entry name" value="Periplasmic binding protein-like I"/>
    <property type="match status" value="1"/>
</dbReference>
<evidence type="ECO:0000256" key="1">
    <source>
        <dbReference type="ARBA" id="ARBA00023015"/>
    </source>
</evidence>
<dbReference type="PANTHER" id="PTHR30146:SF109">
    <property type="entry name" value="HTH-TYPE TRANSCRIPTIONAL REGULATOR GALS"/>
    <property type="match status" value="1"/>
</dbReference>
<dbReference type="InterPro" id="IPR010982">
    <property type="entry name" value="Lambda_DNA-bd_dom_sf"/>
</dbReference>
<dbReference type="EMBL" id="JAJNBZ010000003">
    <property type="protein sequence ID" value="MCE5169106.1"/>
    <property type="molecule type" value="Genomic_DNA"/>
</dbReference>
<name>A0ABS8YAX6_9BACL</name>
<reference evidence="5 6" key="1">
    <citation type="submission" date="2021-11" db="EMBL/GenBank/DDBJ databases">
        <title>Draft genome sequence of Paenibacillus profundus YoMME, a new Gram-positive bacteria with exoelectrogenic properties.</title>
        <authorList>
            <person name="Hubenova Y."/>
            <person name="Hubenova E."/>
            <person name="Manasiev Y."/>
            <person name="Peykov S."/>
            <person name="Mitov M."/>
        </authorList>
    </citation>
    <scope>NUCLEOTIDE SEQUENCE [LARGE SCALE GENOMIC DNA]</scope>
    <source>
        <strain evidence="5 6">YoMME</strain>
    </source>
</reference>
<keyword evidence="6" id="KW-1185">Reference proteome</keyword>
<protein>
    <submittedName>
        <fullName evidence="5">LacI family transcriptional regulator</fullName>
    </submittedName>
</protein>
<dbReference type="SMART" id="SM00354">
    <property type="entry name" value="HTH_LACI"/>
    <property type="match status" value="1"/>
</dbReference>
<evidence type="ECO:0000256" key="2">
    <source>
        <dbReference type="ARBA" id="ARBA00023125"/>
    </source>
</evidence>
<dbReference type="RefSeq" id="WP_233696180.1">
    <property type="nucleotide sequence ID" value="NZ_JAJNBZ010000003.1"/>
</dbReference>